<dbReference type="Gene3D" id="1.20.120.530">
    <property type="entry name" value="GntR ligand-binding domain-like"/>
    <property type="match status" value="1"/>
</dbReference>
<dbReference type="PANTHER" id="PTHR43537">
    <property type="entry name" value="TRANSCRIPTIONAL REGULATOR, GNTR FAMILY"/>
    <property type="match status" value="1"/>
</dbReference>
<keyword evidence="2" id="KW-0238">DNA-binding</keyword>
<dbReference type="Gene3D" id="1.10.10.10">
    <property type="entry name" value="Winged helix-like DNA-binding domain superfamily/Winged helix DNA-binding domain"/>
    <property type="match status" value="1"/>
</dbReference>
<accession>A0A2M8P1Y2</accession>
<evidence type="ECO:0000313" key="6">
    <source>
        <dbReference type="Proteomes" id="UP000228921"/>
    </source>
</evidence>
<dbReference type="SMART" id="SM00895">
    <property type="entry name" value="FCD"/>
    <property type="match status" value="1"/>
</dbReference>
<gene>
    <name evidence="5" type="ORF">CUN51_04370</name>
</gene>
<dbReference type="GO" id="GO:0003700">
    <property type="term" value="F:DNA-binding transcription factor activity"/>
    <property type="evidence" value="ECO:0007669"/>
    <property type="project" value="InterPro"/>
</dbReference>
<dbReference type="Pfam" id="PF07729">
    <property type="entry name" value="FCD"/>
    <property type="match status" value="1"/>
</dbReference>
<dbReference type="PANTHER" id="PTHR43537:SF24">
    <property type="entry name" value="GLUCONATE OPERON TRANSCRIPTIONAL REPRESSOR"/>
    <property type="match status" value="1"/>
</dbReference>
<dbReference type="InterPro" id="IPR008920">
    <property type="entry name" value="TF_FadR/GntR_C"/>
</dbReference>
<evidence type="ECO:0000313" key="5">
    <source>
        <dbReference type="EMBL" id="PJF31571.1"/>
    </source>
</evidence>
<keyword evidence="1" id="KW-0805">Transcription regulation</keyword>
<evidence type="ECO:0000259" key="4">
    <source>
        <dbReference type="PROSITE" id="PS50949"/>
    </source>
</evidence>
<dbReference type="SUPFAM" id="SSF46785">
    <property type="entry name" value="Winged helix' DNA-binding domain"/>
    <property type="match status" value="1"/>
</dbReference>
<dbReference type="SUPFAM" id="SSF48008">
    <property type="entry name" value="GntR ligand-binding domain-like"/>
    <property type="match status" value="1"/>
</dbReference>
<dbReference type="GO" id="GO:0003677">
    <property type="term" value="F:DNA binding"/>
    <property type="evidence" value="ECO:0007669"/>
    <property type="project" value="UniProtKB-KW"/>
</dbReference>
<protein>
    <recommendedName>
        <fullName evidence="4">HTH gntR-type domain-containing protein</fullName>
    </recommendedName>
</protein>
<dbReference type="InterPro" id="IPR036388">
    <property type="entry name" value="WH-like_DNA-bd_sf"/>
</dbReference>
<dbReference type="EMBL" id="PGTK01000003">
    <property type="protein sequence ID" value="PJF31571.1"/>
    <property type="molecule type" value="Genomic_DNA"/>
</dbReference>
<reference evidence="5 6" key="1">
    <citation type="submission" date="2017-11" db="EMBL/GenBank/DDBJ databases">
        <title>Evolution of Phototrophy in the Chloroflexi Phylum Driven by Horizontal Gene Transfer.</title>
        <authorList>
            <person name="Ward L.M."/>
            <person name="Hemp J."/>
            <person name="Shih P.M."/>
            <person name="Mcglynn S.E."/>
            <person name="Fischer W."/>
        </authorList>
    </citation>
    <scope>NUCLEOTIDE SEQUENCE [LARGE SCALE GENOMIC DNA]</scope>
    <source>
        <strain evidence="5">CP2_2F</strain>
    </source>
</reference>
<dbReference type="AlphaFoldDB" id="A0A2M8P1Y2"/>
<proteinExistence type="predicted"/>
<dbReference type="Proteomes" id="UP000228921">
    <property type="component" value="Unassembled WGS sequence"/>
</dbReference>
<organism evidence="5 6">
    <name type="scientific">Candidatus Thermofonsia Clade 1 bacterium</name>
    <dbReference type="NCBI Taxonomy" id="2364210"/>
    <lineage>
        <taxon>Bacteria</taxon>
        <taxon>Bacillati</taxon>
        <taxon>Chloroflexota</taxon>
        <taxon>Candidatus Thermofontia</taxon>
        <taxon>Candidatus Thermofonsia Clade 1</taxon>
    </lineage>
</organism>
<evidence type="ECO:0000256" key="3">
    <source>
        <dbReference type="ARBA" id="ARBA00023163"/>
    </source>
</evidence>
<sequence length="237" mass="27477">MTPRLDSALLNYIVEHNLQPGDQLPALTELSAQLNINVGKLREQLEVARALGLVDVRPRTGIRFREYDFLPALRLSLLFALALDKSYFIAFTELRNHLEVAFWHESVARLTDSDKAALRDLCQRAWQKLNNQPFIQIPHQEHRKFHMGIFAHLDNPFVKGLLEAYWEAYEAVELNTYADLAYWQEAWTYHEKILQHILENDPEAALQAFIEHTQLLRHRNGASAPAHDVFHKPAQPE</sequence>
<dbReference type="InterPro" id="IPR036390">
    <property type="entry name" value="WH_DNA-bd_sf"/>
</dbReference>
<comment type="caution">
    <text evidence="5">The sequence shown here is derived from an EMBL/GenBank/DDBJ whole genome shotgun (WGS) entry which is preliminary data.</text>
</comment>
<dbReference type="SMART" id="SM00345">
    <property type="entry name" value="HTH_GNTR"/>
    <property type="match status" value="1"/>
</dbReference>
<keyword evidence="3" id="KW-0804">Transcription</keyword>
<name>A0A2M8P1Y2_9CHLR</name>
<feature type="domain" description="HTH gntR-type" evidence="4">
    <location>
        <begin position="1"/>
        <end position="67"/>
    </location>
</feature>
<dbReference type="PROSITE" id="PS50949">
    <property type="entry name" value="HTH_GNTR"/>
    <property type="match status" value="1"/>
</dbReference>
<evidence type="ECO:0000256" key="2">
    <source>
        <dbReference type="ARBA" id="ARBA00023125"/>
    </source>
</evidence>
<evidence type="ECO:0000256" key="1">
    <source>
        <dbReference type="ARBA" id="ARBA00023015"/>
    </source>
</evidence>
<dbReference type="InterPro" id="IPR011711">
    <property type="entry name" value="GntR_C"/>
</dbReference>
<dbReference type="InterPro" id="IPR000524">
    <property type="entry name" value="Tscrpt_reg_HTH_GntR"/>
</dbReference>
<dbReference type="Pfam" id="PF00392">
    <property type="entry name" value="GntR"/>
    <property type="match status" value="1"/>
</dbReference>